<organism evidence="2 3">
    <name type="scientific">Salix dunnii</name>
    <dbReference type="NCBI Taxonomy" id="1413687"/>
    <lineage>
        <taxon>Eukaryota</taxon>
        <taxon>Viridiplantae</taxon>
        <taxon>Streptophyta</taxon>
        <taxon>Embryophyta</taxon>
        <taxon>Tracheophyta</taxon>
        <taxon>Spermatophyta</taxon>
        <taxon>Magnoliopsida</taxon>
        <taxon>eudicotyledons</taxon>
        <taxon>Gunneridae</taxon>
        <taxon>Pentapetalae</taxon>
        <taxon>rosids</taxon>
        <taxon>fabids</taxon>
        <taxon>Malpighiales</taxon>
        <taxon>Salicaceae</taxon>
        <taxon>Saliceae</taxon>
        <taxon>Salix</taxon>
    </lineage>
</organism>
<gene>
    <name evidence="2" type="ORF">SADUNF_Sadunf06G0133300</name>
</gene>
<protein>
    <submittedName>
        <fullName evidence="2">Uncharacterized protein</fullName>
    </submittedName>
</protein>
<dbReference type="OrthoDB" id="856265at2759"/>
<evidence type="ECO:0000313" key="3">
    <source>
        <dbReference type="Proteomes" id="UP000657918"/>
    </source>
</evidence>
<name>A0A835JZ28_9ROSI</name>
<feature type="compositionally biased region" description="Low complexity" evidence="1">
    <location>
        <begin position="161"/>
        <end position="174"/>
    </location>
</feature>
<comment type="caution">
    <text evidence="2">The sequence shown here is derived from an EMBL/GenBank/DDBJ whole genome shotgun (WGS) entry which is preliminary data.</text>
</comment>
<dbReference type="EMBL" id="JADGMS010000006">
    <property type="protein sequence ID" value="KAF9680552.1"/>
    <property type="molecule type" value="Genomic_DNA"/>
</dbReference>
<keyword evidence="3" id="KW-1185">Reference proteome</keyword>
<feature type="compositionally biased region" description="Basic residues" evidence="1">
    <location>
        <begin position="112"/>
        <end position="122"/>
    </location>
</feature>
<evidence type="ECO:0000256" key="1">
    <source>
        <dbReference type="SAM" id="MobiDB-lite"/>
    </source>
</evidence>
<feature type="region of interest" description="Disordered" evidence="1">
    <location>
        <begin position="112"/>
        <end position="141"/>
    </location>
</feature>
<sequence>MALEEERIPWRGSFHLGKAAWEAPPIEKVRPIRLPPAVHGLNMPKPCFHHSSPVAYFSKCIKKLKMIKNMQFRFPPSVPSLSIQKPGISHLEVKVQILKSFEKVKKIKNIHSRKKSKRIHLSKKSEAKPVETSGYASCTDESDSFRSCIVDGDFTPSRTNSDVSVSSLSPSLSSDHAKKSPKNLGFCSLSKKLGK</sequence>
<evidence type="ECO:0000313" key="2">
    <source>
        <dbReference type="EMBL" id="KAF9680552.1"/>
    </source>
</evidence>
<reference evidence="2 3" key="1">
    <citation type="submission" date="2020-10" db="EMBL/GenBank/DDBJ databases">
        <title>Plant Genome Project.</title>
        <authorList>
            <person name="Zhang R.-G."/>
        </authorList>
    </citation>
    <scope>NUCLEOTIDE SEQUENCE [LARGE SCALE GENOMIC DNA]</scope>
    <source>
        <strain evidence="2">FAFU-HL-1</strain>
        <tissue evidence="2">Leaf</tissue>
    </source>
</reference>
<accession>A0A835JZ28</accession>
<proteinExistence type="predicted"/>
<dbReference type="Proteomes" id="UP000657918">
    <property type="component" value="Unassembled WGS sequence"/>
</dbReference>
<feature type="region of interest" description="Disordered" evidence="1">
    <location>
        <begin position="155"/>
        <end position="184"/>
    </location>
</feature>
<dbReference type="AlphaFoldDB" id="A0A835JZ28"/>